<dbReference type="Pfam" id="PF02361">
    <property type="entry name" value="CbiQ"/>
    <property type="match status" value="1"/>
</dbReference>
<evidence type="ECO:0000256" key="6">
    <source>
        <dbReference type="SAM" id="Phobius"/>
    </source>
</evidence>
<dbReference type="GO" id="GO:0043190">
    <property type="term" value="C:ATP-binding cassette (ABC) transporter complex"/>
    <property type="evidence" value="ECO:0007669"/>
    <property type="project" value="InterPro"/>
</dbReference>
<feature type="transmembrane region" description="Helical" evidence="6">
    <location>
        <begin position="44"/>
        <end position="65"/>
    </location>
</feature>
<dbReference type="Proteomes" id="UP000053244">
    <property type="component" value="Unassembled WGS sequence"/>
</dbReference>
<feature type="transmembrane region" description="Helical" evidence="6">
    <location>
        <begin position="109"/>
        <end position="130"/>
    </location>
</feature>
<dbReference type="CDD" id="cd16914">
    <property type="entry name" value="EcfT"/>
    <property type="match status" value="1"/>
</dbReference>
<dbReference type="NCBIfam" id="TIGR02454">
    <property type="entry name" value="ECF_T_CbiQ"/>
    <property type="match status" value="1"/>
</dbReference>
<dbReference type="InterPro" id="IPR003339">
    <property type="entry name" value="ABC/ECF_trnsptr_transmembrane"/>
</dbReference>
<feature type="transmembrane region" description="Helical" evidence="6">
    <location>
        <begin position="72"/>
        <end position="89"/>
    </location>
</feature>
<dbReference type="InterPro" id="IPR012809">
    <property type="entry name" value="ECF_CbiQ"/>
</dbReference>
<comment type="subcellular location">
    <subcellularLocation>
        <location evidence="1">Cell membrane</location>
        <topology evidence="1">Multi-pass membrane protein</topology>
    </subcellularLocation>
</comment>
<evidence type="ECO:0000256" key="3">
    <source>
        <dbReference type="ARBA" id="ARBA00022692"/>
    </source>
</evidence>
<dbReference type="EMBL" id="LLZH01000145">
    <property type="protein sequence ID" value="KUL33372.1"/>
    <property type="molecule type" value="Genomic_DNA"/>
</dbReference>
<proteinExistence type="predicted"/>
<dbReference type="GO" id="GO:0006824">
    <property type="term" value="P:cobalt ion transport"/>
    <property type="evidence" value="ECO:0007669"/>
    <property type="project" value="InterPro"/>
</dbReference>
<dbReference type="PANTHER" id="PTHR34857:SF2">
    <property type="entry name" value="SLL0384 PROTEIN"/>
    <property type="match status" value="1"/>
</dbReference>
<evidence type="ECO:0000256" key="2">
    <source>
        <dbReference type="ARBA" id="ARBA00022475"/>
    </source>
</evidence>
<keyword evidence="2" id="KW-1003">Cell membrane</keyword>
<accession>A0A124GAV0</accession>
<evidence type="ECO:0000256" key="5">
    <source>
        <dbReference type="ARBA" id="ARBA00023136"/>
    </source>
</evidence>
<dbReference type="RefSeq" id="WP_067692018.1">
    <property type="nucleotide sequence ID" value="NZ_LLZH01000145.1"/>
</dbReference>
<keyword evidence="3 6" id="KW-0812">Transmembrane</keyword>
<keyword evidence="4 6" id="KW-1133">Transmembrane helix</keyword>
<dbReference type="AlphaFoldDB" id="A0A124GAV0"/>
<keyword evidence="5 6" id="KW-0472">Membrane</keyword>
<protein>
    <submittedName>
        <fullName evidence="7">Cobalt ABC transporter permease</fullName>
    </submittedName>
</protein>
<evidence type="ECO:0000313" key="7">
    <source>
        <dbReference type="EMBL" id="KUL33372.1"/>
    </source>
</evidence>
<evidence type="ECO:0000256" key="4">
    <source>
        <dbReference type="ARBA" id="ARBA00022989"/>
    </source>
</evidence>
<feature type="transmembrane region" description="Helical" evidence="6">
    <location>
        <begin position="20"/>
        <end position="38"/>
    </location>
</feature>
<keyword evidence="8" id="KW-1185">Reference proteome</keyword>
<gene>
    <name evidence="7" type="ORF">ADL15_17935</name>
</gene>
<name>A0A124GAV0_9ACTN</name>
<dbReference type="OrthoDB" id="4533at2"/>
<sequence length="254" mass="27481">MGAGHAHPLYLDRAGRLHRLAPEVKIAAVLLFTIVVVLTPPTEFAAFGGYLLLLAGVTAAARVPVPWLLKRATIELPFVLLAVVLPFAGHGERVDWLGMSLSIDGLHGAWNIFAKGTLGVLASLLLAATTTMRDLIVGLDRLRVPSVFTQIATFMLRYIDVLADDARRMRIARLSRGYDPRFLWQVKAFAVGIGSLFLRSYERGERVYLAMVSRGYTGRLPVVAGRRAAPREWMVSAALPVASAGIAVAAAVLA</sequence>
<reference evidence="7 8" key="1">
    <citation type="submission" date="2015-10" db="EMBL/GenBank/DDBJ databases">
        <authorList>
            <person name="Gilbert D.G."/>
        </authorList>
    </citation>
    <scope>NUCLEOTIDE SEQUENCE [LARGE SCALE GENOMIC DNA]</scope>
    <source>
        <strain evidence="7 8">NRRL B-16712</strain>
    </source>
</reference>
<feature type="transmembrane region" description="Helical" evidence="6">
    <location>
        <begin position="233"/>
        <end position="253"/>
    </location>
</feature>
<evidence type="ECO:0000256" key="1">
    <source>
        <dbReference type="ARBA" id="ARBA00004651"/>
    </source>
</evidence>
<organism evidence="7 8">
    <name type="scientific">Actinoplanes awajinensis subsp. mycoplanecinus</name>
    <dbReference type="NCBI Taxonomy" id="135947"/>
    <lineage>
        <taxon>Bacteria</taxon>
        <taxon>Bacillati</taxon>
        <taxon>Actinomycetota</taxon>
        <taxon>Actinomycetes</taxon>
        <taxon>Micromonosporales</taxon>
        <taxon>Micromonosporaceae</taxon>
        <taxon>Actinoplanes</taxon>
    </lineage>
</organism>
<evidence type="ECO:0000313" key="8">
    <source>
        <dbReference type="Proteomes" id="UP000053244"/>
    </source>
</evidence>
<dbReference type="InterPro" id="IPR051611">
    <property type="entry name" value="ECF_transporter_component"/>
</dbReference>
<dbReference type="PANTHER" id="PTHR34857">
    <property type="entry name" value="SLL0384 PROTEIN"/>
    <property type="match status" value="1"/>
</dbReference>
<comment type="caution">
    <text evidence="7">The sequence shown here is derived from an EMBL/GenBank/DDBJ whole genome shotgun (WGS) entry which is preliminary data.</text>
</comment>